<evidence type="ECO:0000256" key="3">
    <source>
        <dbReference type="ARBA" id="ARBA00022833"/>
    </source>
</evidence>
<dbReference type="InterPro" id="IPR027974">
    <property type="entry name" value="DUF4470"/>
</dbReference>
<dbReference type="AlphaFoldDB" id="A0AA38J589"/>
<evidence type="ECO:0000313" key="6">
    <source>
        <dbReference type="EMBL" id="KAJ3724223.1"/>
    </source>
</evidence>
<dbReference type="EMBL" id="JANVFO010000050">
    <property type="protein sequence ID" value="KAJ3724223.1"/>
    <property type="molecule type" value="Genomic_DNA"/>
</dbReference>
<dbReference type="GO" id="GO:0000981">
    <property type="term" value="F:DNA-binding transcription factor activity, RNA polymerase II-specific"/>
    <property type="evidence" value="ECO:0007669"/>
    <property type="project" value="TreeGrafter"/>
</dbReference>
<dbReference type="PANTHER" id="PTHR10237:SF15">
    <property type="entry name" value="LD37257P"/>
    <property type="match status" value="1"/>
</dbReference>
<sequence length="1156" mass="130302">MSQPLYWPGRYYFYGIGNTPTISLTRDLSPRTPANILLLGCGDPRNVLFTVYNEDYRSERHLDITCSDIDPGIIARNIFLVTMIIDKIPSSTMWNIFFDLKIDRDTHSTLLTHCNKLCKFSNSQNDWESSAYGSLIKFSTIHTLKEARRHWQLYVEMESLPSDRQKAIRDAFTAQSQEAVQKTGGTTFSSARAAGPLMRQAISVYSEHMKHYAATGISSIDPSILYSATFLNPTFSYCFVGEGCNVHYATSPLTPFHSAALFGNAKRTLGMKDVVLAAQKQFGEWCDGSHDRITSQPSRVTLRFAVAEATAICQAFLNLNEHHRFQTEIPISQWKSTRITFDSTQYGSLSNPAPSSFDVIDTSNLVDHIGLLNILVSTIPLRSPGGVIYTESLLYKGDDATKEFAEQLFADLGTVSLILGVVPIDYLSGFFSRSNTHEIMIHSLIPDGGQFHQVTTWKSPTSADAINGARPSVVFDNMQLGTFFWDMYHCMFEEEDAMNYWAKHGANMKAIAKSSIIHYNRESFVLFLRLARSNLGLSVEDWESVMERFLDLQEGDTTMPMDTVNRQDFHSYLYRYGVYSVPTYRSSLRRVGRFSEWSSVSQIVRVVLTVPRSVLEDVFEGSDIGTPVLQCTVSGSWSMNAFSAVHAVFGRVSTLGTKAAPRISFEEDKDGWKGRSPLVVSFSMPTQLLVNIEPQAKLKVNLSIRSTAATTLVFARKLGLNLNVFSADLLDEAQVQVLPEPLHPSTLFTDIYSNMPQLIGPCKPVVVSLNEECEIVSWLSARIEVQDLNVVRSFGSLGAIPEVKQLSPCVVRVIVSGVLQDIVFPYPVRGKDHRLRLARKSLYIEVLVPPSGPSKSGGLSPRPFLTVQCSHQCPEIHAWNVHYVNLSRLPLIDCSRPKELYEWLNPHIGSMMSARERKQRKKHEKDDLMFVKDTLHAIMVRTSGIQGVKARRLFSLMDKATHNSDTLLFVNGLRYDQSAHTVVCDAFILPLTEAILERHGRPFSKLVNSSELEHVQLMEGEVASWKHLIPVFVERCRMSWSHGENCEYKVSGRIPLTEEIEHNPLCSCGEGKDVEEMLGVPLWQPFARYVTRIALSPLFAVSYLEPIGRDINSRRCWLCRCKGKPRLKECSRCRKVRYCSPECQKKDWAAHRKKCT</sequence>
<dbReference type="Proteomes" id="UP001176059">
    <property type="component" value="Unassembled WGS sequence"/>
</dbReference>
<comment type="caution">
    <text evidence="6">The sequence shown here is derived from an EMBL/GenBank/DDBJ whole genome shotgun (WGS) entry which is preliminary data.</text>
</comment>
<dbReference type="GO" id="GO:0008270">
    <property type="term" value="F:zinc ion binding"/>
    <property type="evidence" value="ECO:0007669"/>
    <property type="project" value="UniProtKB-KW"/>
</dbReference>
<dbReference type="Pfam" id="PF01753">
    <property type="entry name" value="zf-MYND"/>
    <property type="match status" value="1"/>
</dbReference>
<dbReference type="SUPFAM" id="SSF144232">
    <property type="entry name" value="HIT/MYND zinc finger-like"/>
    <property type="match status" value="1"/>
</dbReference>
<dbReference type="InterPro" id="IPR024119">
    <property type="entry name" value="TF_DEAF-1"/>
</dbReference>
<protein>
    <recommendedName>
        <fullName evidence="5">MYND-type domain-containing protein</fullName>
    </recommendedName>
</protein>
<evidence type="ECO:0000256" key="1">
    <source>
        <dbReference type="ARBA" id="ARBA00022723"/>
    </source>
</evidence>
<reference evidence="6" key="2">
    <citation type="journal article" date="2023" name="Proc. Natl. Acad. Sci. U.S.A.">
        <title>A global phylogenomic analysis of the shiitake genus Lentinula.</title>
        <authorList>
            <person name="Sierra-Patev S."/>
            <person name="Min B."/>
            <person name="Naranjo-Ortiz M."/>
            <person name="Looney B."/>
            <person name="Konkel Z."/>
            <person name="Slot J.C."/>
            <person name="Sakamoto Y."/>
            <person name="Steenwyk J.L."/>
            <person name="Rokas A."/>
            <person name="Carro J."/>
            <person name="Camarero S."/>
            <person name="Ferreira P."/>
            <person name="Molpeceres G."/>
            <person name="Ruiz-Duenas F.J."/>
            <person name="Serrano A."/>
            <person name="Henrissat B."/>
            <person name="Drula E."/>
            <person name="Hughes K.W."/>
            <person name="Mata J.L."/>
            <person name="Ishikawa N.K."/>
            <person name="Vargas-Isla R."/>
            <person name="Ushijima S."/>
            <person name="Smith C.A."/>
            <person name="Donoghue J."/>
            <person name="Ahrendt S."/>
            <person name="Andreopoulos W."/>
            <person name="He G."/>
            <person name="LaButti K."/>
            <person name="Lipzen A."/>
            <person name="Ng V."/>
            <person name="Riley R."/>
            <person name="Sandor L."/>
            <person name="Barry K."/>
            <person name="Martinez A.T."/>
            <person name="Xiao Y."/>
            <person name="Gibbons J.G."/>
            <person name="Terashima K."/>
            <person name="Grigoriev I.V."/>
            <person name="Hibbett D."/>
        </authorList>
    </citation>
    <scope>NUCLEOTIDE SEQUENCE</scope>
    <source>
        <strain evidence="6">ET3784</strain>
    </source>
</reference>
<reference evidence="6" key="1">
    <citation type="submission" date="2022-08" db="EMBL/GenBank/DDBJ databases">
        <authorList>
            <consortium name="DOE Joint Genome Institute"/>
            <person name="Min B."/>
            <person name="Sierra-Patev S."/>
            <person name="Naranjo-Ortiz M."/>
            <person name="Looney B."/>
            <person name="Konkel Z."/>
            <person name="Slot J.C."/>
            <person name="Sakamoto Y."/>
            <person name="Steenwyk J.L."/>
            <person name="Rokas A."/>
            <person name="Carro J."/>
            <person name="Camarero S."/>
            <person name="Ferreira P."/>
            <person name="Molpeceres G."/>
            <person name="Ruiz-duenas F.J."/>
            <person name="Serrano A."/>
            <person name="Henrissat B."/>
            <person name="Drula E."/>
            <person name="Hughes K.W."/>
            <person name="Mata J.L."/>
            <person name="Ishikawa N.K."/>
            <person name="Vargas-Isla R."/>
            <person name="Ushijima S."/>
            <person name="Smith C.A."/>
            <person name="Ahrendt S."/>
            <person name="Andreopoulos W."/>
            <person name="He G."/>
            <person name="LaButti K."/>
            <person name="Lipzen A."/>
            <person name="Ng V."/>
            <person name="Riley R."/>
            <person name="Sandor L."/>
            <person name="Barry K."/>
            <person name="Martinez A.T."/>
            <person name="Xiao Y."/>
            <person name="Gibbons J.G."/>
            <person name="Terashima K."/>
            <person name="Hibbett D.S."/>
            <person name="Grigoriev I.V."/>
        </authorList>
    </citation>
    <scope>NUCLEOTIDE SEQUENCE</scope>
    <source>
        <strain evidence="6">ET3784</strain>
    </source>
</reference>
<evidence type="ECO:0000256" key="4">
    <source>
        <dbReference type="PROSITE-ProRule" id="PRU00134"/>
    </source>
</evidence>
<name>A0AA38J589_9AGAR</name>
<evidence type="ECO:0000313" key="7">
    <source>
        <dbReference type="Proteomes" id="UP001176059"/>
    </source>
</evidence>
<keyword evidence="2 4" id="KW-0863">Zinc-finger</keyword>
<proteinExistence type="predicted"/>
<accession>A0AA38J589</accession>
<keyword evidence="1" id="KW-0479">Metal-binding</keyword>
<feature type="domain" description="MYND-type" evidence="5">
    <location>
        <begin position="1116"/>
        <end position="1155"/>
    </location>
</feature>
<dbReference type="InterPro" id="IPR002893">
    <property type="entry name" value="Znf_MYND"/>
</dbReference>
<evidence type="ECO:0000259" key="5">
    <source>
        <dbReference type="PROSITE" id="PS50865"/>
    </source>
</evidence>
<keyword evidence="7" id="KW-1185">Reference proteome</keyword>
<dbReference type="Gene3D" id="6.10.140.2220">
    <property type="match status" value="1"/>
</dbReference>
<evidence type="ECO:0000256" key="2">
    <source>
        <dbReference type="ARBA" id="ARBA00022771"/>
    </source>
</evidence>
<organism evidence="6 7">
    <name type="scientific">Lentinula guzmanii</name>
    <dbReference type="NCBI Taxonomy" id="2804957"/>
    <lineage>
        <taxon>Eukaryota</taxon>
        <taxon>Fungi</taxon>
        <taxon>Dikarya</taxon>
        <taxon>Basidiomycota</taxon>
        <taxon>Agaricomycotina</taxon>
        <taxon>Agaricomycetes</taxon>
        <taxon>Agaricomycetidae</taxon>
        <taxon>Agaricales</taxon>
        <taxon>Marasmiineae</taxon>
        <taxon>Omphalotaceae</taxon>
        <taxon>Lentinula</taxon>
    </lineage>
</organism>
<keyword evidence="3" id="KW-0862">Zinc</keyword>
<dbReference type="GO" id="GO:0005634">
    <property type="term" value="C:nucleus"/>
    <property type="evidence" value="ECO:0007669"/>
    <property type="project" value="TreeGrafter"/>
</dbReference>
<gene>
    <name evidence="6" type="ORF">DFJ43DRAFT_638057</name>
</gene>
<dbReference type="PROSITE" id="PS50865">
    <property type="entry name" value="ZF_MYND_2"/>
    <property type="match status" value="1"/>
</dbReference>
<dbReference type="PANTHER" id="PTHR10237">
    <property type="entry name" value="DEFORMED EPIDERMAL AUTOREGULATORY FACTOR 1 HOMOLOG SUPPRESSIN"/>
    <property type="match status" value="1"/>
</dbReference>
<dbReference type="PROSITE" id="PS01360">
    <property type="entry name" value="ZF_MYND_1"/>
    <property type="match status" value="1"/>
</dbReference>
<dbReference type="Pfam" id="PF14737">
    <property type="entry name" value="DUF4470"/>
    <property type="match status" value="1"/>
</dbReference>